<dbReference type="GO" id="GO:0051864">
    <property type="term" value="F:histone H3K36 demethylase activity"/>
    <property type="evidence" value="ECO:0007669"/>
    <property type="project" value="TreeGrafter"/>
</dbReference>
<dbReference type="PANTHER" id="PTHR10694:SF7">
    <property type="entry name" value="[HISTONE H3]-TRIMETHYL-L-LYSINE(9) DEMETHYLASE"/>
    <property type="match status" value="1"/>
</dbReference>
<keyword evidence="5" id="KW-1185">Reference proteome</keyword>
<feature type="domain" description="JmjN" evidence="2">
    <location>
        <begin position="9"/>
        <end position="51"/>
    </location>
</feature>
<dbReference type="GO" id="GO:0000785">
    <property type="term" value="C:chromatin"/>
    <property type="evidence" value="ECO:0007669"/>
    <property type="project" value="TreeGrafter"/>
</dbReference>
<reference evidence="4" key="1">
    <citation type="submission" date="2020-12" db="EMBL/GenBank/DDBJ databases">
        <authorList>
            <person name="Iha C."/>
        </authorList>
    </citation>
    <scope>NUCLEOTIDE SEQUENCE</scope>
</reference>
<protein>
    <submittedName>
        <fullName evidence="4">Uncharacterized protein</fullName>
    </submittedName>
</protein>
<organism evidence="4 5">
    <name type="scientific">Ostreobium quekettii</name>
    <dbReference type="NCBI Taxonomy" id="121088"/>
    <lineage>
        <taxon>Eukaryota</taxon>
        <taxon>Viridiplantae</taxon>
        <taxon>Chlorophyta</taxon>
        <taxon>core chlorophytes</taxon>
        <taxon>Ulvophyceae</taxon>
        <taxon>TCBD clade</taxon>
        <taxon>Bryopsidales</taxon>
        <taxon>Ostreobineae</taxon>
        <taxon>Ostreobiaceae</taxon>
        <taxon>Ostreobium</taxon>
    </lineage>
</organism>
<dbReference type="PANTHER" id="PTHR10694">
    <property type="entry name" value="LYSINE-SPECIFIC DEMETHYLASE"/>
    <property type="match status" value="1"/>
</dbReference>
<dbReference type="GO" id="GO:0032454">
    <property type="term" value="F:histone H3K9 demethylase activity"/>
    <property type="evidence" value="ECO:0007669"/>
    <property type="project" value="TreeGrafter"/>
</dbReference>
<feature type="compositionally biased region" description="Basic and acidic residues" evidence="1">
    <location>
        <begin position="435"/>
        <end position="446"/>
    </location>
</feature>
<accession>A0A8S1IW32</accession>
<evidence type="ECO:0000259" key="3">
    <source>
        <dbReference type="PROSITE" id="PS51184"/>
    </source>
</evidence>
<dbReference type="PROSITE" id="PS51184">
    <property type="entry name" value="JMJC"/>
    <property type="match status" value="1"/>
</dbReference>
<dbReference type="GO" id="GO:0005634">
    <property type="term" value="C:nucleus"/>
    <property type="evidence" value="ECO:0007669"/>
    <property type="project" value="TreeGrafter"/>
</dbReference>
<dbReference type="InterPro" id="IPR003347">
    <property type="entry name" value="JmjC_dom"/>
</dbReference>
<sequence>MAAGSGEPCLVLRPTPEEFRVPFLDFVRRVMADHPDIPMFKVIPPAGWAPRRRPGFPDLANIEISCPIRQHAFGKAGAYRCLLVEQKGMSAADFERVAIGEASHVPPKVGRRDDDMCERAFWSSVTLRPPLYGADTPQSFFDKDLPFGWNLRDLGCLLKQYPVPYIPGVTFPMTYFGMWKSYFAWHLEDMDLMSVNYLHWGSPKVWYCVSPGNKEKFQQMAQSLFPDMHRECKAFLRHKDILLSPSFLKSYNIKYHQAKQAPGEFIVLNAGAYHSGFNLGFNCAEAVNFATEDWLPLGENATRCTCSALKDAVRISMDMFKKPPRKITTRNQAVQMAADAECPVAGLHNCDEVVVPERRNAKKRSAPVESSSMPERRRGKKLVAAVASKVVKGKFMDSTGSGKRANIKAAGRRQCAVKRKGQQANAGGRKRVRGVAREASDGRQADCDNASTDAGTSARSSGGCPGSARRDRTTGPSRSGRKDDHMRPVAVVGEDENTNEKYFYLVQRLGRESGGKKMVAVQWLQEGKDGLFRPQTHSRWDERADALVAVRTQWVTGRPRCPGGYKLLTLRKRILDTEIV</sequence>
<evidence type="ECO:0000313" key="4">
    <source>
        <dbReference type="EMBL" id="CAD7698279.1"/>
    </source>
</evidence>
<dbReference type="OrthoDB" id="9547406at2759"/>
<evidence type="ECO:0000313" key="5">
    <source>
        <dbReference type="Proteomes" id="UP000708148"/>
    </source>
</evidence>
<dbReference type="SMART" id="SM00558">
    <property type="entry name" value="JmjC"/>
    <property type="match status" value="1"/>
</dbReference>
<feature type="region of interest" description="Disordered" evidence="1">
    <location>
        <begin position="358"/>
        <end position="381"/>
    </location>
</feature>
<evidence type="ECO:0000256" key="1">
    <source>
        <dbReference type="SAM" id="MobiDB-lite"/>
    </source>
</evidence>
<dbReference type="AlphaFoldDB" id="A0A8S1IW32"/>
<dbReference type="Proteomes" id="UP000708148">
    <property type="component" value="Unassembled WGS sequence"/>
</dbReference>
<dbReference type="GO" id="GO:0010468">
    <property type="term" value="P:regulation of gene expression"/>
    <property type="evidence" value="ECO:0007669"/>
    <property type="project" value="TreeGrafter"/>
</dbReference>
<feature type="region of interest" description="Disordered" evidence="1">
    <location>
        <begin position="396"/>
        <end position="489"/>
    </location>
</feature>
<evidence type="ECO:0000259" key="2">
    <source>
        <dbReference type="PROSITE" id="PS51183"/>
    </source>
</evidence>
<dbReference type="EMBL" id="CAJHUC010000803">
    <property type="protein sequence ID" value="CAD7698279.1"/>
    <property type="molecule type" value="Genomic_DNA"/>
</dbReference>
<proteinExistence type="predicted"/>
<dbReference type="PROSITE" id="PS51183">
    <property type="entry name" value="JMJN"/>
    <property type="match status" value="1"/>
</dbReference>
<dbReference type="InterPro" id="IPR003349">
    <property type="entry name" value="JmjN"/>
</dbReference>
<gene>
    <name evidence="4" type="ORF">OSTQU699_LOCUS3640</name>
</gene>
<comment type="caution">
    <text evidence="4">The sequence shown here is derived from an EMBL/GenBank/DDBJ whole genome shotgun (WGS) entry which is preliminary data.</text>
</comment>
<dbReference type="Gene3D" id="2.60.120.650">
    <property type="entry name" value="Cupin"/>
    <property type="match status" value="1"/>
</dbReference>
<feature type="compositionally biased region" description="Polar residues" evidence="1">
    <location>
        <begin position="449"/>
        <end position="460"/>
    </location>
</feature>
<dbReference type="Pfam" id="PF02373">
    <property type="entry name" value="JmjC"/>
    <property type="match status" value="1"/>
</dbReference>
<name>A0A8S1IW32_9CHLO</name>
<dbReference type="SUPFAM" id="SSF51197">
    <property type="entry name" value="Clavaminate synthase-like"/>
    <property type="match status" value="1"/>
</dbReference>
<feature type="domain" description="JmjC" evidence="3">
    <location>
        <begin position="143"/>
        <end position="306"/>
    </location>
</feature>